<protein>
    <submittedName>
        <fullName evidence="1">Jg19066 protein</fullName>
    </submittedName>
</protein>
<comment type="caution">
    <text evidence="1">The sequence shown here is derived from an EMBL/GenBank/DDBJ whole genome shotgun (WGS) entry which is preliminary data.</text>
</comment>
<organism evidence="1 2">
    <name type="scientific">Pararge aegeria aegeria</name>
    <dbReference type="NCBI Taxonomy" id="348720"/>
    <lineage>
        <taxon>Eukaryota</taxon>
        <taxon>Metazoa</taxon>
        <taxon>Ecdysozoa</taxon>
        <taxon>Arthropoda</taxon>
        <taxon>Hexapoda</taxon>
        <taxon>Insecta</taxon>
        <taxon>Pterygota</taxon>
        <taxon>Neoptera</taxon>
        <taxon>Endopterygota</taxon>
        <taxon>Lepidoptera</taxon>
        <taxon>Glossata</taxon>
        <taxon>Ditrysia</taxon>
        <taxon>Papilionoidea</taxon>
        <taxon>Nymphalidae</taxon>
        <taxon>Satyrinae</taxon>
        <taxon>Satyrini</taxon>
        <taxon>Parargina</taxon>
        <taxon>Pararge</taxon>
    </lineage>
</organism>
<accession>A0A8S4SQ83</accession>
<reference evidence="1" key="1">
    <citation type="submission" date="2022-03" db="EMBL/GenBank/DDBJ databases">
        <authorList>
            <person name="Lindestad O."/>
        </authorList>
    </citation>
    <scope>NUCLEOTIDE SEQUENCE</scope>
</reference>
<dbReference type="EMBL" id="CAKXAJ010026534">
    <property type="protein sequence ID" value="CAH2269518.1"/>
    <property type="molecule type" value="Genomic_DNA"/>
</dbReference>
<gene>
    <name evidence="1" type="primary">jg19066</name>
    <name evidence="1" type="ORF">PAEG_LOCUS27729</name>
</gene>
<evidence type="ECO:0000313" key="2">
    <source>
        <dbReference type="Proteomes" id="UP000838756"/>
    </source>
</evidence>
<keyword evidence="2" id="KW-1185">Reference proteome</keyword>
<dbReference type="Proteomes" id="UP000838756">
    <property type="component" value="Unassembled WGS sequence"/>
</dbReference>
<dbReference type="AlphaFoldDB" id="A0A8S4SQ83"/>
<sequence length="88" mass="9712">MNINFFAKPYELAYKLVKHNGHSKFQVDGMNNGNGTLYAVVTDGQNRRPTRRKPILDIKLSLTEGVILMPPGMAGMQDTNSKAFTGKG</sequence>
<evidence type="ECO:0000313" key="1">
    <source>
        <dbReference type="EMBL" id="CAH2269518.1"/>
    </source>
</evidence>
<name>A0A8S4SQ83_9NEOP</name>
<proteinExistence type="predicted"/>